<comment type="caution">
    <text evidence="2">The sequence shown here is derived from an EMBL/GenBank/DDBJ whole genome shotgun (WGS) entry which is preliminary data.</text>
</comment>
<dbReference type="AlphaFoldDB" id="A0AAN9L555"/>
<evidence type="ECO:0008006" key="4">
    <source>
        <dbReference type="Google" id="ProtNLM"/>
    </source>
</evidence>
<dbReference type="Proteomes" id="UP001367508">
    <property type="component" value="Unassembled WGS sequence"/>
</dbReference>
<keyword evidence="1" id="KW-0732">Signal</keyword>
<gene>
    <name evidence="2" type="ORF">VNO77_23017</name>
</gene>
<evidence type="ECO:0000313" key="2">
    <source>
        <dbReference type="EMBL" id="KAK7328886.1"/>
    </source>
</evidence>
<protein>
    <recommendedName>
        <fullName evidence="4">Secreted protein</fullName>
    </recommendedName>
</protein>
<feature type="signal peptide" evidence="1">
    <location>
        <begin position="1"/>
        <end position="20"/>
    </location>
</feature>
<proteinExistence type="predicted"/>
<sequence length="164" mass="18364">MIPLTLLFQLWFSFLDLSCGCQFSSTLFLRPSEWWQASANSNEAGTSIEPTCANRGVFVVLIWEWIRSLEGGTMVSSISTLLAGIGSFRQGIAIENGVMSKQGGGRLNWTQGRLPLVLQQRERSQILGGNRSPVWFALFQPNTSFEHDMRFHNLEAMDGSYDPN</sequence>
<feature type="chain" id="PRO_5043015157" description="Secreted protein" evidence="1">
    <location>
        <begin position="21"/>
        <end position="164"/>
    </location>
</feature>
<name>A0AAN9L555_CANGL</name>
<accession>A0AAN9L555</accession>
<evidence type="ECO:0000313" key="3">
    <source>
        <dbReference type="Proteomes" id="UP001367508"/>
    </source>
</evidence>
<keyword evidence="3" id="KW-1185">Reference proteome</keyword>
<reference evidence="2 3" key="1">
    <citation type="submission" date="2024-01" db="EMBL/GenBank/DDBJ databases">
        <title>The genomes of 5 underutilized Papilionoideae crops provide insights into root nodulation and disease resistanc.</title>
        <authorList>
            <person name="Jiang F."/>
        </authorList>
    </citation>
    <scope>NUCLEOTIDE SEQUENCE [LARGE SCALE GENOMIC DNA]</scope>
    <source>
        <strain evidence="2">LVBAO_FW01</strain>
        <tissue evidence="2">Leaves</tissue>
    </source>
</reference>
<evidence type="ECO:0000256" key="1">
    <source>
        <dbReference type="SAM" id="SignalP"/>
    </source>
</evidence>
<dbReference type="EMBL" id="JAYMYQ010000005">
    <property type="protein sequence ID" value="KAK7328886.1"/>
    <property type="molecule type" value="Genomic_DNA"/>
</dbReference>
<organism evidence="2 3">
    <name type="scientific">Canavalia gladiata</name>
    <name type="common">Sword bean</name>
    <name type="synonym">Dolichos gladiatus</name>
    <dbReference type="NCBI Taxonomy" id="3824"/>
    <lineage>
        <taxon>Eukaryota</taxon>
        <taxon>Viridiplantae</taxon>
        <taxon>Streptophyta</taxon>
        <taxon>Embryophyta</taxon>
        <taxon>Tracheophyta</taxon>
        <taxon>Spermatophyta</taxon>
        <taxon>Magnoliopsida</taxon>
        <taxon>eudicotyledons</taxon>
        <taxon>Gunneridae</taxon>
        <taxon>Pentapetalae</taxon>
        <taxon>rosids</taxon>
        <taxon>fabids</taxon>
        <taxon>Fabales</taxon>
        <taxon>Fabaceae</taxon>
        <taxon>Papilionoideae</taxon>
        <taxon>50 kb inversion clade</taxon>
        <taxon>NPAAA clade</taxon>
        <taxon>indigoferoid/millettioid clade</taxon>
        <taxon>Phaseoleae</taxon>
        <taxon>Canavalia</taxon>
    </lineage>
</organism>